<feature type="chain" id="PRO_5045721466" description="Porin" evidence="3">
    <location>
        <begin position="18"/>
        <end position="489"/>
    </location>
</feature>
<comment type="caution">
    <text evidence="4">The sequence shown here is derived from an EMBL/GenBank/DDBJ whole genome shotgun (WGS) entry which is preliminary data.</text>
</comment>
<feature type="coiled-coil region" evidence="1">
    <location>
        <begin position="21"/>
        <end position="58"/>
    </location>
</feature>
<evidence type="ECO:0008006" key="6">
    <source>
        <dbReference type="Google" id="ProtNLM"/>
    </source>
</evidence>
<feature type="signal peptide" evidence="3">
    <location>
        <begin position="1"/>
        <end position="17"/>
    </location>
</feature>
<dbReference type="Pfam" id="PF19577">
    <property type="entry name" value="DcaP"/>
    <property type="match status" value="1"/>
</dbReference>
<evidence type="ECO:0000313" key="4">
    <source>
        <dbReference type="EMBL" id="MCX2980472.1"/>
    </source>
</evidence>
<accession>A0ABT3TDU2</accession>
<reference evidence="4" key="1">
    <citation type="submission" date="2019-02" db="EMBL/GenBank/DDBJ databases">
        <authorList>
            <person name="Li S.-H."/>
        </authorList>
    </citation>
    <scope>NUCLEOTIDE SEQUENCE</scope>
    <source>
        <strain evidence="4">IMCC14734</strain>
    </source>
</reference>
<evidence type="ECO:0000256" key="3">
    <source>
        <dbReference type="SAM" id="SignalP"/>
    </source>
</evidence>
<dbReference type="EMBL" id="SHNN01000001">
    <property type="protein sequence ID" value="MCX2980472.1"/>
    <property type="molecule type" value="Genomic_DNA"/>
</dbReference>
<dbReference type="InterPro" id="IPR045748">
    <property type="entry name" value="DcaP"/>
</dbReference>
<keyword evidence="1" id="KW-0175">Coiled coil</keyword>
<dbReference type="Proteomes" id="UP001143362">
    <property type="component" value="Unassembled WGS sequence"/>
</dbReference>
<keyword evidence="5" id="KW-1185">Reference proteome</keyword>
<sequence length="489" mass="53607">MAILFLATFGYSLGVSAASDAQRIDEMEAQLQAQRALMEQQQRMLEKMSAELELLKANRTAASPPTKVEAGQSESGHVLSNTPVPGTAEPAMSVAAATKPEASKTPRLSAQVYGFAQADAIYDFKQVDPNWTDTLRVSTIPTQSGTYGNDGDFVFSVRQSRLGIKGDYGDDVTFLLEGELFGVGADEGQTTLRVRHAWATYRNLGMGQTWSNFMDIDIFPNTIDYWGPTGMVFYRNQQARYTFATGADEFAISIEDPSTALSVGRFRDTTVCNLPNPPEDCESSGSTAEDLFQSYNELPDLTGRYRKNGDFGHFQVAGIVRHLGYERLDTGAKGDEIGWGINTSASLKTFGQDRLKLQVAYGEGIGNYMNDGGLDIAPDSADISTASAETIPLLGISAYYDHYWNQQWSTSIGWSMTDLDTTAGQAPGEFKRGQIAQVNVLHHPTDNVMLGTEFLWGEREDVSGARGTDYRIQFSLKVNFDTGNLMQAR</sequence>
<proteinExistence type="predicted"/>
<evidence type="ECO:0000256" key="2">
    <source>
        <dbReference type="SAM" id="MobiDB-lite"/>
    </source>
</evidence>
<feature type="compositionally biased region" description="Polar residues" evidence="2">
    <location>
        <begin position="72"/>
        <end position="84"/>
    </location>
</feature>
<dbReference type="SUPFAM" id="SSF56935">
    <property type="entry name" value="Porins"/>
    <property type="match status" value="1"/>
</dbReference>
<evidence type="ECO:0000313" key="5">
    <source>
        <dbReference type="Proteomes" id="UP001143362"/>
    </source>
</evidence>
<feature type="region of interest" description="Disordered" evidence="2">
    <location>
        <begin position="58"/>
        <end position="87"/>
    </location>
</feature>
<name>A0ABT3TDU2_9GAMM</name>
<protein>
    <recommendedName>
        <fullName evidence="6">Porin</fullName>
    </recommendedName>
</protein>
<gene>
    <name evidence="4" type="ORF">EYC98_06240</name>
</gene>
<keyword evidence="3" id="KW-0732">Signal</keyword>
<evidence type="ECO:0000256" key="1">
    <source>
        <dbReference type="SAM" id="Coils"/>
    </source>
</evidence>
<organism evidence="4 5">
    <name type="scientific">Candidatus Litorirhabdus singularis</name>
    <dbReference type="NCBI Taxonomy" id="2518993"/>
    <lineage>
        <taxon>Bacteria</taxon>
        <taxon>Pseudomonadati</taxon>
        <taxon>Pseudomonadota</taxon>
        <taxon>Gammaproteobacteria</taxon>
        <taxon>Cellvibrionales</taxon>
        <taxon>Halieaceae</taxon>
        <taxon>Candidatus Litorirhabdus</taxon>
    </lineage>
</organism>